<organism evidence="18 19">
    <name type="scientific">Acaryochloris marina (strain MBIC 11017)</name>
    <dbReference type="NCBI Taxonomy" id="329726"/>
    <lineage>
        <taxon>Bacteria</taxon>
        <taxon>Bacillati</taxon>
        <taxon>Cyanobacteriota</taxon>
        <taxon>Cyanophyceae</taxon>
        <taxon>Acaryochloridales</taxon>
        <taxon>Acaryochloridaceae</taxon>
        <taxon>Acaryochloris</taxon>
    </lineage>
</organism>
<dbReference type="SUPFAM" id="SSF56935">
    <property type="entry name" value="Porins"/>
    <property type="match status" value="1"/>
</dbReference>
<evidence type="ECO:0000256" key="1">
    <source>
        <dbReference type="ARBA" id="ARBA00004571"/>
    </source>
</evidence>
<dbReference type="Pfam" id="PF11741">
    <property type="entry name" value="AMIN"/>
    <property type="match status" value="1"/>
</dbReference>
<keyword evidence="9" id="KW-0406">Ion transport</keyword>
<keyword evidence="3 13" id="KW-0813">Transport</keyword>
<evidence type="ECO:0000313" key="18">
    <source>
        <dbReference type="EMBL" id="ABW28397.1"/>
    </source>
</evidence>
<evidence type="ECO:0000256" key="5">
    <source>
        <dbReference type="ARBA" id="ARBA00022496"/>
    </source>
</evidence>
<name>B0C050_ACAM1</name>
<dbReference type="Gene3D" id="2.40.170.20">
    <property type="entry name" value="TonB-dependent receptor, beta-barrel domain"/>
    <property type="match status" value="1"/>
</dbReference>
<dbReference type="EMBL" id="CP000828">
    <property type="protein sequence ID" value="ABW28397.1"/>
    <property type="molecule type" value="Genomic_DNA"/>
</dbReference>
<evidence type="ECO:0000256" key="8">
    <source>
        <dbReference type="ARBA" id="ARBA00023004"/>
    </source>
</evidence>
<evidence type="ECO:0000259" key="17">
    <source>
        <dbReference type="Pfam" id="PF11741"/>
    </source>
</evidence>
<feature type="domain" description="TonB-dependent receptor-like beta-barrel" evidence="15">
    <location>
        <begin position="395"/>
        <end position="831"/>
    </location>
</feature>
<gene>
    <name evidence="18" type="ordered locus">AM1_3403</name>
</gene>
<dbReference type="InterPro" id="IPR036942">
    <property type="entry name" value="Beta-barrel_TonB_sf"/>
</dbReference>
<evidence type="ECO:0000259" key="15">
    <source>
        <dbReference type="Pfam" id="PF00593"/>
    </source>
</evidence>
<dbReference type="Pfam" id="PF00593">
    <property type="entry name" value="TonB_dep_Rec_b-barrel"/>
    <property type="match status" value="1"/>
</dbReference>
<feature type="domain" description="TonB-dependent receptor plug" evidence="16">
    <location>
        <begin position="224"/>
        <end position="321"/>
    </location>
</feature>
<keyword evidence="10 14" id="KW-0798">TonB box</keyword>
<evidence type="ECO:0000256" key="7">
    <source>
        <dbReference type="ARBA" id="ARBA00022729"/>
    </source>
</evidence>
<keyword evidence="7" id="KW-0732">Signal</keyword>
<dbReference type="STRING" id="329726.AM1_3403"/>
<dbReference type="GO" id="GO:0015891">
    <property type="term" value="P:siderophore transport"/>
    <property type="evidence" value="ECO:0007669"/>
    <property type="project" value="InterPro"/>
</dbReference>
<keyword evidence="18" id="KW-0675">Receptor</keyword>
<keyword evidence="6 13" id="KW-0812">Transmembrane</keyword>
<dbReference type="InterPro" id="IPR037066">
    <property type="entry name" value="Plug_dom_sf"/>
</dbReference>
<reference evidence="18 19" key="1">
    <citation type="journal article" date="2008" name="Proc. Natl. Acad. Sci. U.S.A.">
        <title>Niche adaptation and genome expansion in the chlorophyll d-producing cyanobacterium Acaryochloris marina.</title>
        <authorList>
            <person name="Swingley W.D."/>
            <person name="Chen M."/>
            <person name="Cheung P.C."/>
            <person name="Conrad A.L."/>
            <person name="Dejesa L.C."/>
            <person name="Hao J."/>
            <person name="Honchak B.M."/>
            <person name="Karbach L.E."/>
            <person name="Kurdoglu A."/>
            <person name="Lahiri S."/>
            <person name="Mastrian S.D."/>
            <person name="Miyashita H."/>
            <person name="Page L."/>
            <person name="Ramakrishna P."/>
            <person name="Satoh S."/>
            <person name="Sattley W.M."/>
            <person name="Shimada Y."/>
            <person name="Taylor H.L."/>
            <person name="Tomo T."/>
            <person name="Tsuchiya T."/>
            <person name="Wang Z.T."/>
            <person name="Raymond J."/>
            <person name="Mimuro M."/>
            <person name="Blankenship R.E."/>
            <person name="Touchman J.W."/>
        </authorList>
    </citation>
    <scope>NUCLEOTIDE SEQUENCE [LARGE SCALE GENOMIC DNA]</scope>
    <source>
        <strain evidence="19">MBIC 11017</strain>
    </source>
</reference>
<dbReference type="FunFam" id="2.170.130.10:FF:000001">
    <property type="entry name" value="Catecholate siderophore TonB-dependent receptor"/>
    <property type="match status" value="1"/>
</dbReference>
<accession>B0C050</accession>
<evidence type="ECO:0000256" key="6">
    <source>
        <dbReference type="ARBA" id="ARBA00022692"/>
    </source>
</evidence>
<keyword evidence="4 13" id="KW-1134">Transmembrane beta strand</keyword>
<dbReference type="HOGENOM" id="CLU_008287_9_4_3"/>
<sequence length="864" mass="94418">MSKRYKKLAQQAMLPELLAYGLSSVIATLGLLAPLPVRAEQAAGVPETPDIDLAKLSTPPSAQPATSVKEWQAQIEASIVEITAVRVEPSPEGLNIILESETGQLSIPTPTTEGNRLSAVIPNAVLALPEDPSFEQANPTPEITQISITNQADDQVQVVITGANSAPTATVSNADSGLTFSIASESAPDTLAEDEDVEITVTANPEEGYAPPNASIGTRTDSPIRDVPQSIQVIPKQIIEDQQAIGVEEVVENVGGVTFLGNNDGRGLNFSIRGFDNVPVLQNGFRLFGDNSVEPEIANLERVEVLKGPASVLFGQSEPGGLINLVRKKPLSEPFYKLQIQGGNRGFVSPSVDLSGPLDKDGNLLYRLNALYRREDSFRDYTTSFDRFFVGPSLTWNISDQTDVTFSLEYIKEDNPADFGTLAFGNGIANIPPSRVTNNPEDTIDKTYLKVGYGLEHRFNGKWKLRNEFSYIYDKNDYGILALPFALDEPTGTLTRVFAAQFNENNFFNLNTSLQGEFETGSIRHNIVAGIDLSRADNNGATRFSPTPEFFSFLDIFNPVYDPKPAFDTVPIAFGNDNSVNRLGVYLQDQIYLLDNLILVGGIRYDIVDRSNISIVTGVEDTQVDEAFSPRVGLVFQPTDYLALYANYSKSFNPTFETDDLGELLDAERGEGFEVGIKAELIKDRLSATLAFFDITKSNVATADPVVPFAVITTGEQNSRGIDFDISGEILPGWNVIASYAYIDAKITQDNTFPIGNDLIGVPEHSASLWTTYEVQSGDAQGLGFGVGFNFVGDRAGDLEDSFRADSYFLTNAAIFYRRDKWDFRINIDNLFDVNFIRSVNGGRARGIYPGEPFTIRGSISVEL</sequence>
<dbReference type="NCBIfam" id="TIGR01783">
    <property type="entry name" value="TonB-siderophor"/>
    <property type="match status" value="1"/>
</dbReference>
<evidence type="ECO:0000313" key="19">
    <source>
        <dbReference type="Proteomes" id="UP000000268"/>
    </source>
</evidence>
<dbReference type="AlphaFoldDB" id="B0C050"/>
<evidence type="ECO:0000259" key="16">
    <source>
        <dbReference type="Pfam" id="PF07715"/>
    </source>
</evidence>
<dbReference type="InterPro" id="IPR039426">
    <property type="entry name" value="TonB-dep_rcpt-like"/>
</dbReference>
<evidence type="ECO:0000256" key="4">
    <source>
        <dbReference type="ARBA" id="ARBA00022452"/>
    </source>
</evidence>
<evidence type="ECO:0000256" key="10">
    <source>
        <dbReference type="ARBA" id="ARBA00023077"/>
    </source>
</evidence>
<dbReference type="KEGG" id="amr:AM1_3403"/>
<proteinExistence type="inferred from homology"/>
<keyword evidence="5" id="KW-0410">Iron transport</keyword>
<keyword evidence="11 13" id="KW-0472">Membrane</keyword>
<keyword evidence="19" id="KW-1185">Reference proteome</keyword>
<dbReference type="FunFam" id="2.40.170.20:FF:000005">
    <property type="entry name" value="TonB-dependent siderophore receptor"/>
    <property type="match status" value="1"/>
</dbReference>
<dbReference type="InterPro" id="IPR021731">
    <property type="entry name" value="AMIN_dom"/>
</dbReference>
<dbReference type="GO" id="GO:0038023">
    <property type="term" value="F:signaling receptor activity"/>
    <property type="evidence" value="ECO:0007669"/>
    <property type="project" value="InterPro"/>
</dbReference>
<dbReference type="InterPro" id="IPR000531">
    <property type="entry name" value="Beta-barrel_TonB"/>
</dbReference>
<dbReference type="Pfam" id="PF07715">
    <property type="entry name" value="Plug"/>
    <property type="match status" value="1"/>
</dbReference>
<dbReference type="GO" id="GO:0009279">
    <property type="term" value="C:cell outer membrane"/>
    <property type="evidence" value="ECO:0007669"/>
    <property type="project" value="UniProtKB-SubCell"/>
</dbReference>
<dbReference type="eggNOG" id="COG4773">
    <property type="taxonomic scope" value="Bacteria"/>
</dbReference>
<keyword evidence="8" id="KW-0408">Iron</keyword>
<keyword evidence="12 13" id="KW-0998">Cell outer membrane</keyword>
<evidence type="ECO:0000256" key="11">
    <source>
        <dbReference type="ARBA" id="ARBA00023136"/>
    </source>
</evidence>
<dbReference type="InterPro" id="IPR010105">
    <property type="entry name" value="TonB_sidphr_rcpt"/>
</dbReference>
<feature type="domain" description="AMIN" evidence="17">
    <location>
        <begin position="84"/>
        <end position="180"/>
    </location>
</feature>
<dbReference type="GO" id="GO:0015344">
    <property type="term" value="F:siderophore uptake transmembrane transporter activity"/>
    <property type="evidence" value="ECO:0007669"/>
    <property type="project" value="TreeGrafter"/>
</dbReference>
<evidence type="ECO:0000256" key="2">
    <source>
        <dbReference type="ARBA" id="ARBA00009810"/>
    </source>
</evidence>
<dbReference type="Proteomes" id="UP000000268">
    <property type="component" value="Chromosome"/>
</dbReference>
<dbReference type="PANTHER" id="PTHR32552">
    <property type="entry name" value="FERRICHROME IRON RECEPTOR-RELATED"/>
    <property type="match status" value="1"/>
</dbReference>
<dbReference type="CDD" id="cd01347">
    <property type="entry name" value="ligand_gated_channel"/>
    <property type="match status" value="1"/>
</dbReference>
<dbReference type="InterPro" id="IPR012910">
    <property type="entry name" value="Plug_dom"/>
</dbReference>
<evidence type="ECO:0000256" key="9">
    <source>
        <dbReference type="ARBA" id="ARBA00023065"/>
    </source>
</evidence>
<evidence type="ECO:0000256" key="13">
    <source>
        <dbReference type="PROSITE-ProRule" id="PRU01360"/>
    </source>
</evidence>
<dbReference type="PROSITE" id="PS52016">
    <property type="entry name" value="TONB_DEPENDENT_REC_3"/>
    <property type="match status" value="1"/>
</dbReference>
<comment type="subcellular location">
    <subcellularLocation>
        <location evidence="1 13">Cell outer membrane</location>
        <topology evidence="1 13">Multi-pass membrane protein</topology>
    </subcellularLocation>
</comment>
<evidence type="ECO:0000256" key="14">
    <source>
        <dbReference type="RuleBase" id="RU003357"/>
    </source>
</evidence>
<comment type="similarity">
    <text evidence="2 13 14">Belongs to the TonB-dependent receptor family.</text>
</comment>
<dbReference type="PANTHER" id="PTHR32552:SF68">
    <property type="entry name" value="FERRICHROME OUTER MEMBRANE TRANSPORTER_PHAGE RECEPTOR"/>
    <property type="match status" value="1"/>
</dbReference>
<protein>
    <submittedName>
        <fullName evidence="18">TonB-dependent siderophore receptor protein</fullName>
    </submittedName>
</protein>
<evidence type="ECO:0000256" key="3">
    <source>
        <dbReference type="ARBA" id="ARBA00022448"/>
    </source>
</evidence>
<evidence type="ECO:0000256" key="12">
    <source>
        <dbReference type="ARBA" id="ARBA00023237"/>
    </source>
</evidence>
<dbReference type="Gene3D" id="2.170.130.10">
    <property type="entry name" value="TonB-dependent receptor, plug domain"/>
    <property type="match status" value="1"/>
</dbReference>
<dbReference type="RefSeq" id="WP_012163796.1">
    <property type="nucleotide sequence ID" value="NC_009925.1"/>
</dbReference>